<accession>M4C683</accession>
<dbReference type="InParanoid" id="M4C683"/>
<evidence type="ECO:0000256" key="1">
    <source>
        <dbReference type="SAM" id="MobiDB-lite"/>
    </source>
</evidence>
<dbReference type="EMBL" id="JH598741">
    <property type="status" value="NOT_ANNOTATED_CDS"/>
    <property type="molecule type" value="Genomic_DNA"/>
</dbReference>
<dbReference type="EnsemblProtists" id="HpaT814615">
    <property type="protein sequence ID" value="HpaP814615"/>
    <property type="gene ID" value="HpaG814615"/>
</dbReference>
<dbReference type="HOGENOM" id="CLU_2488178_0_0_1"/>
<keyword evidence="3" id="KW-1185">Reference proteome</keyword>
<dbReference type="VEuPathDB" id="FungiDB:HpaG814615"/>
<protein>
    <recommendedName>
        <fullName evidence="4">RxLR effector candidate protein</fullName>
    </recommendedName>
</protein>
<organism evidence="2 3">
    <name type="scientific">Hyaloperonospora arabidopsidis (strain Emoy2)</name>
    <name type="common">Downy mildew agent</name>
    <name type="synonym">Peronospora arabidopsidis</name>
    <dbReference type="NCBI Taxonomy" id="559515"/>
    <lineage>
        <taxon>Eukaryota</taxon>
        <taxon>Sar</taxon>
        <taxon>Stramenopiles</taxon>
        <taxon>Oomycota</taxon>
        <taxon>Peronosporomycetes</taxon>
        <taxon>Peronosporales</taxon>
        <taxon>Peronosporaceae</taxon>
        <taxon>Hyaloperonospora</taxon>
    </lineage>
</organism>
<dbReference type="Proteomes" id="UP000011713">
    <property type="component" value="Unassembled WGS sequence"/>
</dbReference>
<name>M4C683_HYAAE</name>
<evidence type="ECO:0000313" key="2">
    <source>
        <dbReference type="EnsemblProtists" id="HpaP814615"/>
    </source>
</evidence>
<reference evidence="3" key="1">
    <citation type="journal article" date="2010" name="Science">
        <title>Signatures of adaptation to obligate biotrophy in the Hyaloperonospora arabidopsidis genome.</title>
        <authorList>
            <person name="Baxter L."/>
            <person name="Tripathy S."/>
            <person name="Ishaque N."/>
            <person name="Boot N."/>
            <person name="Cabral A."/>
            <person name="Kemen E."/>
            <person name="Thines M."/>
            <person name="Ah-Fong A."/>
            <person name="Anderson R."/>
            <person name="Badejoko W."/>
            <person name="Bittner-Eddy P."/>
            <person name="Boore J.L."/>
            <person name="Chibucos M.C."/>
            <person name="Coates M."/>
            <person name="Dehal P."/>
            <person name="Delehaunty K."/>
            <person name="Dong S."/>
            <person name="Downton P."/>
            <person name="Dumas B."/>
            <person name="Fabro G."/>
            <person name="Fronick C."/>
            <person name="Fuerstenberg S.I."/>
            <person name="Fulton L."/>
            <person name="Gaulin E."/>
            <person name="Govers F."/>
            <person name="Hughes L."/>
            <person name="Humphray S."/>
            <person name="Jiang R.H."/>
            <person name="Judelson H."/>
            <person name="Kamoun S."/>
            <person name="Kyung K."/>
            <person name="Meijer H."/>
            <person name="Minx P."/>
            <person name="Morris P."/>
            <person name="Nelson J."/>
            <person name="Phuntumart V."/>
            <person name="Qutob D."/>
            <person name="Rehmany A."/>
            <person name="Rougon-Cardoso A."/>
            <person name="Ryden P."/>
            <person name="Torto-Alalibo T."/>
            <person name="Studholme D."/>
            <person name="Wang Y."/>
            <person name="Win J."/>
            <person name="Wood J."/>
            <person name="Clifton S.W."/>
            <person name="Rogers J."/>
            <person name="Van den Ackerveken G."/>
            <person name="Jones J.D."/>
            <person name="McDowell J.M."/>
            <person name="Beynon J."/>
            <person name="Tyler B.M."/>
        </authorList>
    </citation>
    <scope>NUCLEOTIDE SEQUENCE [LARGE SCALE GENOMIC DNA]</scope>
    <source>
        <strain evidence="3">Emoy2</strain>
    </source>
</reference>
<reference evidence="2" key="2">
    <citation type="submission" date="2015-06" db="UniProtKB">
        <authorList>
            <consortium name="EnsemblProtists"/>
        </authorList>
    </citation>
    <scope>IDENTIFICATION</scope>
    <source>
        <strain evidence="2">Emoy2</strain>
    </source>
</reference>
<evidence type="ECO:0000313" key="3">
    <source>
        <dbReference type="Proteomes" id="UP000011713"/>
    </source>
</evidence>
<feature type="region of interest" description="Disordered" evidence="1">
    <location>
        <begin position="66"/>
        <end position="87"/>
    </location>
</feature>
<feature type="compositionally biased region" description="Basic and acidic residues" evidence="1">
    <location>
        <begin position="67"/>
        <end position="87"/>
    </location>
</feature>
<proteinExistence type="predicted"/>
<sequence>MDFIGSYNRVNRDRQVSLLEMFTKQFGQGDVALALIKDIKSDSPSHYAERLERELMEKWLYNGSDEVLGHERGDGAGDLRDLEESLR</sequence>
<dbReference type="AlphaFoldDB" id="M4C683"/>
<evidence type="ECO:0008006" key="4">
    <source>
        <dbReference type="Google" id="ProtNLM"/>
    </source>
</evidence>